<accession>A0A810MQY3</accession>
<protein>
    <recommendedName>
        <fullName evidence="3">Transglutaminase-like domain-containing protein</fullName>
    </recommendedName>
</protein>
<dbReference type="Proteomes" id="UP000680866">
    <property type="component" value="Chromosome"/>
</dbReference>
<organism evidence="1 2">
    <name type="scientific">Polymorphospora rubra</name>
    <dbReference type="NCBI Taxonomy" id="338584"/>
    <lineage>
        <taxon>Bacteria</taxon>
        <taxon>Bacillati</taxon>
        <taxon>Actinomycetota</taxon>
        <taxon>Actinomycetes</taxon>
        <taxon>Micromonosporales</taxon>
        <taxon>Micromonosporaceae</taxon>
        <taxon>Polymorphospora</taxon>
    </lineage>
</organism>
<dbReference type="KEGG" id="pry:Prubr_01250"/>
<gene>
    <name evidence="1" type="ORF">Prubr_01250</name>
</gene>
<reference evidence="1" key="1">
    <citation type="submission" date="2020-08" db="EMBL/GenBank/DDBJ databases">
        <title>Whole genome shotgun sequence of Polymorphospora rubra NBRC 101157.</title>
        <authorList>
            <person name="Komaki H."/>
            <person name="Tamura T."/>
        </authorList>
    </citation>
    <scope>NUCLEOTIDE SEQUENCE</scope>
    <source>
        <strain evidence="1">NBRC 101157</strain>
    </source>
</reference>
<dbReference type="RefSeq" id="WP_212820570.1">
    <property type="nucleotide sequence ID" value="NZ_AP023359.1"/>
</dbReference>
<sequence length="419" mass="45607">MAAGPYQTDIDPPRWLNELRTRGDDLTRARDWAGVHAYRDELRRDVDCWTHLWGPWCAVAARRVGDPGASALLDEVIDAGFRQPGILTGELEAAFGDDPDWPRLVDRLNAPAPPPALELRTWPGLPAAPPPALFRLPPDREATLRTLIPAPAADAWDTASGLTEWVGRRWVHANGHLDVDDAVTCLERVDAGERFACVEYALVLSQALNAVGIPARRLDLRQSDHHTGLGRGHMVSEAWIDGLDRWIVLDGQNRCHWVDADGAPLGAAQLQSAVRAGRPVRAVRRGPGLSAEEADVWRSHFAAVATTGGTWATGAFVPVHQEHFLICTPRLEHDPAALYPDLSGVGIGLDLVDGWAAIRPATHHPFADGFRIDTDAGTETVPVGGAWVLATAPGEHRVTVAVRTRYGALTAHELTYRVR</sequence>
<proteinExistence type="predicted"/>
<dbReference type="AlphaFoldDB" id="A0A810MQY3"/>
<dbReference type="EMBL" id="AP023359">
    <property type="protein sequence ID" value="BCJ63104.1"/>
    <property type="molecule type" value="Genomic_DNA"/>
</dbReference>
<dbReference type="InterPro" id="IPR038765">
    <property type="entry name" value="Papain-like_cys_pep_sf"/>
</dbReference>
<keyword evidence="2" id="KW-1185">Reference proteome</keyword>
<evidence type="ECO:0000313" key="1">
    <source>
        <dbReference type="EMBL" id="BCJ63104.1"/>
    </source>
</evidence>
<evidence type="ECO:0008006" key="3">
    <source>
        <dbReference type="Google" id="ProtNLM"/>
    </source>
</evidence>
<evidence type="ECO:0000313" key="2">
    <source>
        <dbReference type="Proteomes" id="UP000680866"/>
    </source>
</evidence>
<dbReference type="SUPFAM" id="SSF54001">
    <property type="entry name" value="Cysteine proteinases"/>
    <property type="match status" value="1"/>
</dbReference>
<name>A0A810MQY3_9ACTN</name>